<evidence type="ECO:0000313" key="4">
    <source>
        <dbReference type="Proteomes" id="UP001287356"/>
    </source>
</evidence>
<feature type="domain" description="DUF7924" evidence="2">
    <location>
        <begin position="134"/>
        <end position="173"/>
    </location>
</feature>
<feature type="region of interest" description="Disordered" evidence="1">
    <location>
        <begin position="373"/>
        <end position="452"/>
    </location>
</feature>
<proteinExistence type="predicted"/>
<dbReference type="EMBL" id="JAULSN010000007">
    <property type="protein sequence ID" value="KAK3366610.1"/>
    <property type="molecule type" value="Genomic_DNA"/>
</dbReference>
<dbReference type="Pfam" id="PF25545">
    <property type="entry name" value="DUF7924"/>
    <property type="match status" value="2"/>
</dbReference>
<gene>
    <name evidence="3" type="ORF">B0T24DRAFT_722625</name>
</gene>
<evidence type="ECO:0000256" key="1">
    <source>
        <dbReference type="SAM" id="MobiDB-lite"/>
    </source>
</evidence>
<feature type="compositionally biased region" description="Low complexity" evidence="1">
    <location>
        <begin position="392"/>
        <end position="402"/>
    </location>
</feature>
<sequence length="452" mass="50856">MDPPTPVQNRGRKHKQSIEAALRRLDQARKRQRTTENTPSELAIDTSDPIAFWAKKGRWPEDQSWPERMSATKPREEKSDAYRDPRYVTLLKIRGSYMTKAPSGLAASSQAICRSLLEKTQPVPADTLFRHDIFEATCEKIHDQSEARVIQDISRLIVPSAESLATFGAKHLDKRHFTEEQLLKLSPFIGGFTAGDQSLFMTTYYMYIPFLTCECDAAGLYVADRQNAHSMTLAVRAVVELFRALKREGEVHRQIPAFSVSHGNTPVGIYGHYPVIDGKDTKYYRHPIRSFIFTSPDGREKWTAYRFVKNVYAIWVPAHHEKICSAIDQLPSNLDIEVPPLSGAAGLSQDLANLLQSDPSSASMPIERDGQISNDAKEQQQQETSDEATLASSSVRESSESVMETAEQQELIENLMPVWLFEAKGEDDNENENENDDGDDEEDTALTKSTNT</sequence>
<name>A0AAE0JZ46_9PEZI</name>
<evidence type="ECO:0000313" key="3">
    <source>
        <dbReference type="EMBL" id="KAK3366610.1"/>
    </source>
</evidence>
<evidence type="ECO:0000259" key="2">
    <source>
        <dbReference type="Pfam" id="PF25545"/>
    </source>
</evidence>
<keyword evidence="4" id="KW-1185">Reference proteome</keyword>
<organism evidence="3 4">
    <name type="scientific">Lasiosphaeria ovina</name>
    <dbReference type="NCBI Taxonomy" id="92902"/>
    <lineage>
        <taxon>Eukaryota</taxon>
        <taxon>Fungi</taxon>
        <taxon>Dikarya</taxon>
        <taxon>Ascomycota</taxon>
        <taxon>Pezizomycotina</taxon>
        <taxon>Sordariomycetes</taxon>
        <taxon>Sordariomycetidae</taxon>
        <taxon>Sordariales</taxon>
        <taxon>Lasiosphaeriaceae</taxon>
        <taxon>Lasiosphaeria</taxon>
    </lineage>
</organism>
<dbReference type="PANTHER" id="PTHR42470:SF2">
    <property type="match status" value="1"/>
</dbReference>
<feature type="compositionally biased region" description="Acidic residues" evidence="1">
    <location>
        <begin position="425"/>
        <end position="444"/>
    </location>
</feature>
<dbReference type="PANTHER" id="PTHR42470">
    <property type="entry name" value="VAST DOMAIN-CONTAINING PROTEIN"/>
    <property type="match status" value="1"/>
</dbReference>
<reference evidence="3" key="1">
    <citation type="journal article" date="2023" name="Mol. Phylogenet. Evol.">
        <title>Genome-scale phylogeny and comparative genomics of the fungal order Sordariales.</title>
        <authorList>
            <person name="Hensen N."/>
            <person name="Bonometti L."/>
            <person name="Westerberg I."/>
            <person name="Brannstrom I.O."/>
            <person name="Guillou S."/>
            <person name="Cros-Aarteil S."/>
            <person name="Calhoun S."/>
            <person name="Haridas S."/>
            <person name="Kuo A."/>
            <person name="Mondo S."/>
            <person name="Pangilinan J."/>
            <person name="Riley R."/>
            <person name="LaButti K."/>
            <person name="Andreopoulos B."/>
            <person name="Lipzen A."/>
            <person name="Chen C."/>
            <person name="Yan M."/>
            <person name="Daum C."/>
            <person name="Ng V."/>
            <person name="Clum A."/>
            <person name="Steindorff A."/>
            <person name="Ohm R.A."/>
            <person name="Martin F."/>
            <person name="Silar P."/>
            <person name="Natvig D.O."/>
            <person name="Lalanne C."/>
            <person name="Gautier V."/>
            <person name="Ament-Velasquez S.L."/>
            <person name="Kruys A."/>
            <person name="Hutchinson M.I."/>
            <person name="Powell A.J."/>
            <person name="Barry K."/>
            <person name="Miller A.N."/>
            <person name="Grigoriev I.V."/>
            <person name="Debuchy R."/>
            <person name="Gladieux P."/>
            <person name="Hiltunen Thoren M."/>
            <person name="Johannesson H."/>
        </authorList>
    </citation>
    <scope>NUCLEOTIDE SEQUENCE</scope>
    <source>
        <strain evidence="3">CBS 958.72</strain>
    </source>
</reference>
<reference evidence="3" key="2">
    <citation type="submission" date="2023-06" db="EMBL/GenBank/DDBJ databases">
        <authorList>
            <consortium name="Lawrence Berkeley National Laboratory"/>
            <person name="Haridas S."/>
            <person name="Hensen N."/>
            <person name="Bonometti L."/>
            <person name="Westerberg I."/>
            <person name="Brannstrom I.O."/>
            <person name="Guillou S."/>
            <person name="Cros-Aarteil S."/>
            <person name="Calhoun S."/>
            <person name="Kuo A."/>
            <person name="Mondo S."/>
            <person name="Pangilinan J."/>
            <person name="Riley R."/>
            <person name="Labutti K."/>
            <person name="Andreopoulos B."/>
            <person name="Lipzen A."/>
            <person name="Chen C."/>
            <person name="Yanf M."/>
            <person name="Daum C."/>
            <person name="Ng V."/>
            <person name="Clum A."/>
            <person name="Steindorff A."/>
            <person name="Ohm R."/>
            <person name="Martin F."/>
            <person name="Silar P."/>
            <person name="Natvig D."/>
            <person name="Lalanne C."/>
            <person name="Gautier V."/>
            <person name="Ament-Velasquez S.L."/>
            <person name="Kruys A."/>
            <person name="Hutchinson M.I."/>
            <person name="Powell A.J."/>
            <person name="Barry K."/>
            <person name="Miller A.N."/>
            <person name="Grigoriev I.V."/>
            <person name="Debuchy R."/>
            <person name="Gladieux P."/>
            <person name="Thoren M.H."/>
            <person name="Johannesson H."/>
        </authorList>
    </citation>
    <scope>NUCLEOTIDE SEQUENCE</scope>
    <source>
        <strain evidence="3">CBS 958.72</strain>
    </source>
</reference>
<accession>A0AAE0JZ46</accession>
<dbReference type="AlphaFoldDB" id="A0AAE0JZ46"/>
<protein>
    <recommendedName>
        <fullName evidence="2">DUF7924 domain-containing protein</fullName>
    </recommendedName>
</protein>
<feature type="region of interest" description="Disordered" evidence="1">
    <location>
        <begin position="28"/>
        <end position="47"/>
    </location>
</feature>
<feature type="domain" description="DUF7924" evidence="2">
    <location>
        <begin position="174"/>
        <end position="327"/>
    </location>
</feature>
<dbReference type="InterPro" id="IPR057684">
    <property type="entry name" value="DUF7924"/>
</dbReference>
<dbReference type="Proteomes" id="UP001287356">
    <property type="component" value="Unassembled WGS sequence"/>
</dbReference>
<comment type="caution">
    <text evidence="3">The sequence shown here is derived from an EMBL/GenBank/DDBJ whole genome shotgun (WGS) entry which is preliminary data.</text>
</comment>